<evidence type="ECO:0000256" key="1">
    <source>
        <dbReference type="SAM" id="MobiDB-lite"/>
    </source>
</evidence>
<comment type="caution">
    <text evidence="2">The sequence shown here is derived from an EMBL/GenBank/DDBJ whole genome shotgun (WGS) entry which is preliminary data.</text>
</comment>
<reference evidence="2 3" key="1">
    <citation type="submission" date="2018-10" db="EMBL/GenBank/DDBJ databases">
        <title>Sequencing the genomes of 1000 actinobacteria strains.</title>
        <authorList>
            <person name="Klenk H.-P."/>
        </authorList>
    </citation>
    <scope>NUCLEOTIDE SEQUENCE [LARGE SCALE GENOMIC DNA]</scope>
    <source>
        <strain evidence="2 3">DSM 43800</strain>
    </source>
</reference>
<protein>
    <submittedName>
        <fullName evidence="2">Uncharacterized protein</fullName>
    </submittedName>
</protein>
<organism evidence="2 3">
    <name type="scientific">Saccharothrix australiensis</name>
    <dbReference type="NCBI Taxonomy" id="2072"/>
    <lineage>
        <taxon>Bacteria</taxon>
        <taxon>Bacillati</taxon>
        <taxon>Actinomycetota</taxon>
        <taxon>Actinomycetes</taxon>
        <taxon>Pseudonocardiales</taxon>
        <taxon>Pseudonocardiaceae</taxon>
        <taxon>Saccharothrix</taxon>
    </lineage>
</organism>
<sequence length="55" mass="6240">MADSAVNRRQSKFEEEPFCPPKSTAEVGRVGDERERVGPHEFRVRLDLGHDGSTR</sequence>
<feature type="compositionally biased region" description="Basic and acidic residues" evidence="1">
    <location>
        <begin position="29"/>
        <end position="38"/>
    </location>
</feature>
<gene>
    <name evidence="2" type="ORF">C8E97_2948</name>
</gene>
<accession>A0A495VY39</accession>
<evidence type="ECO:0000313" key="3">
    <source>
        <dbReference type="Proteomes" id="UP000282084"/>
    </source>
</evidence>
<dbReference type="AlphaFoldDB" id="A0A495VY39"/>
<name>A0A495VY39_9PSEU</name>
<dbReference type="Proteomes" id="UP000282084">
    <property type="component" value="Unassembled WGS sequence"/>
</dbReference>
<evidence type="ECO:0000313" key="2">
    <source>
        <dbReference type="EMBL" id="RKT54332.1"/>
    </source>
</evidence>
<proteinExistence type="predicted"/>
<keyword evidence="3" id="KW-1185">Reference proteome</keyword>
<feature type="region of interest" description="Disordered" evidence="1">
    <location>
        <begin position="1"/>
        <end position="38"/>
    </location>
</feature>
<dbReference type="EMBL" id="RBXO01000001">
    <property type="protein sequence ID" value="RKT54332.1"/>
    <property type="molecule type" value="Genomic_DNA"/>
</dbReference>